<feature type="compositionally biased region" description="Basic and acidic residues" evidence="1">
    <location>
        <begin position="497"/>
        <end position="512"/>
    </location>
</feature>
<feature type="compositionally biased region" description="Polar residues" evidence="1">
    <location>
        <begin position="79"/>
        <end position="100"/>
    </location>
</feature>
<proteinExistence type="predicted"/>
<dbReference type="GO" id="GO:0007165">
    <property type="term" value="P:signal transduction"/>
    <property type="evidence" value="ECO:0007669"/>
    <property type="project" value="InterPro"/>
</dbReference>
<dbReference type="SUPFAM" id="SSF47986">
    <property type="entry name" value="DEATH domain"/>
    <property type="match status" value="2"/>
</dbReference>
<feature type="region of interest" description="Disordered" evidence="1">
    <location>
        <begin position="583"/>
        <end position="607"/>
    </location>
</feature>
<evidence type="ECO:0000313" key="3">
    <source>
        <dbReference type="EMBL" id="KAK7107607.1"/>
    </source>
</evidence>
<dbReference type="InterPro" id="IPR011029">
    <property type="entry name" value="DEATH-like_dom_sf"/>
</dbReference>
<sequence>MENGGGRSVSPNTSSQQNGHPEQSGGITNIFITDDEGIGGSVNNSPRPGSAMAESRPPTSTAGPPDDLGNSPAERELASLQSTQSDSPQPSAGSSPSKTSVEYADSPSKLSAECAGPLPPANDFESLGSPSKSSEKPSHSRNTLSADTETNGLSSGSEIDLVADVNNDQPDQPARFTRRCGGEGHSHGVKKTQGHHEQKAPVAPKRPKSSRMRREHPPVNPSSSDAPKELPSVVTSMDGEFAQQLQKAMSALEEYQNRLKTPQSAGGVPGLDEAEDLRRTLDKMGKLCDACISSSASLSEQLSTARQLTENINQDLTHKLESTDLKDWIPPGSCREEEDTLPEKRQAAERERLARAAEARAAVARASYVMQSKTQELARAESAMAEAELAAAAAKVVAEEAVQQMEASQAAEEAKRIQDIAEAEEEEARRREEEEIKKKEEDGEQEKENHDRLSAGEEGSKEIPEEEDSKQQPPEQEQEDLENAEQRPEDQTQAENHLQENDGEQHTEEHNGNSKTNESNTIATTDEKQQSEIEQQNTHHEDDREEEQTELMTQQEKEEEEEVEQEPELTSQRVLQEVHVVHESQDFGDDGGVGGGGGGDDDDVVDSRHLENQDSWPRFIYSLDTGDWDTGLGCVVKSPTKSVGRDDIEVTRVHPASADLRLHDSEELISNIVQIASCGHHQGKKFSPFLSVSLPHCAPRMHPGREPSVRLRPLRGGGWRDLPTDDVIFDDIREHKFVEARVQEPGTLCVVLRLKREEVEITRFGGKAVSSADSRVTLTWPPDVVNATADLTMGVQLLDQATVTDLRARTDVDCGHLMSSSPIMHMQSKGTKLLLPLTITLPCPLNPAARPQRPATSVQQRPVKADSVSAEGGEQRPVSARPLFSFTKKAEEIYDDEVHVLWRKDGGAWTELPDIQFQQSKKKDIVIFELRQPFSRILILRTRAGLSQAAAERIASTLEHMAAHHPAQLVLRQNAKDPSQLILTYTNDAIMERSMRQLADEGYVQGPPLSTEVKLREGQTMEISFRGNIQPMETDFLSRCVFYSNIPFRAQFCVEEIDRFAQKGFDTYRGFVQLSATYTAPFRRSTSSSGMSTNGHGGLACFLSGKHMLSELMINLPKPEPEPPKPLNTAPVLLKSYGPVTNDLLRHVAQQLAADDWKRLAPILNVRRTRLQAILRQNVSSPAWVAIYDVLLTWSKRLPQAFDRVEVLCAALTTVGRHDLAEAVQDQAENFRHDHFLSTRETLLNKAFVRIARHEKAVAQWRRLALFLGLSETEVDDVMNGTCSARERCIQSLQCWKENQDESGDLSTVTLLSRKLRLCRFRALAKEIDSIR</sequence>
<feature type="domain" description="Death" evidence="2">
    <location>
        <begin position="1259"/>
        <end position="1332"/>
    </location>
</feature>
<feature type="compositionally biased region" description="Acidic residues" evidence="1">
    <location>
        <begin position="557"/>
        <end position="567"/>
    </location>
</feature>
<comment type="caution">
    <text evidence="3">The sequence shown here is derived from an EMBL/GenBank/DDBJ whole genome shotgun (WGS) entry which is preliminary data.</text>
</comment>
<feature type="domain" description="Death" evidence="2">
    <location>
        <begin position="1142"/>
        <end position="1228"/>
    </location>
</feature>
<feature type="compositionally biased region" description="Polar residues" evidence="1">
    <location>
        <begin position="9"/>
        <end position="31"/>
    </location>
</feature>
<feature type="compositionally biased region" description="Basic residues" evidence="1">
    <location>
        <begin position="205"/>
        <end position="214"/>
    </location>
</feature>
<organism evidence="3 4">
    <name type="scientific">Littorina saxatilis</name>
    <dbReference type="NCBI Taxonomy" id="31220"/>
    <lineage>
        <taxon>Eukaryota</taxon>
        <taxon>Metazoa</taxon>
        <taxon>Spiralia</taxon>
        <taxon>Lophotrochozoa</taxon>
        <taxon>Mollusca</taxon>
        <taxon>Gastropoda</taxon>
        <taxon>Caenogastropoda</taxon>
        <taxon>Littorinimorpha</taxon>
        <taxon>Littorinoidea</taxon>
        <taxon>Littorinidae</taxon>
        <taxon>Littorina</taxon>
    </lineage>
</organism>
<feature type="compositionally biased region" description="Basic and acidic residues" evidence="1">
    <location>
        <begin position="341"/>
        <end position="352"/>
    </location>
</feature>
<dbReference type="PROSITE" id="PS50017">
    <property type="entry name" value="DEATH_DOMAIN"/>
    <property type="match status" value="2"/>
</dbReference>
<dbReference type="InterPro" id="IPR000488">
    <property type="entry name" value="Death_dom"/>
</dbReference>
<feature type="region of interest" description="Disordered" evidence="1">
    <location>
        <begin position="1"/>
        <end position="231"/>
    </location>
</feature>
<evidence type="ECO:0000256" key="1">
    <source>
        <dbReference type="SAM" id="MobiDB-lite"/>
    </source>
</evidence>
<feature type="region of interest" description="Disordered" evidence="1">
    <location>
        <begin position="846"/>
        <end position="876"/>
    </location>
</feature>
<reference evidence="3 4" key="1">
    <citation type="submission" date="2024-02" db="EMBL/GenBank/DDBJ databases">
        <title>Chromosome-scale genome assembly of the rough periwinkle Littorina saxatilis.</title>
        <authorList>
            <person name="De Jode A."/>
            <person name="Faria R."/>
            <person name="Formenti G."/>
            <person name="Sims Y."/>
            <person name="Smith T.P."/>
            <person name="Tracey A."/>
            <person name="Wood J.M.D."/>
            <person name="Zagrodzka Z.B."/>
            <person name="Johannesson K."/>
            <person name="Butlin R.K."/>
            <person name="Leder E.H."/>
        </authorList>
    </citation>
    <scope>NUCLEOTIDE SEQUENCE [LARGE SCALE GENOMIC DNA]</scope>
    <source>
        <strain evidence="3">Snail1</strain>
        <tissue evidence="3">Muscle</tissue>
    </source>
</reference>
<keyword evidence="4" id="KW-1185">Reference proteome</keyword>
<feature type="compositionally biased region" description="Polar residues" evidence="1">
    <location>
        <begin position="141"/>
        <end position="157"/>
    </location>
</feature>
<dbReference type="Proteomes" id="UP001374579">
    <property type="component" value="Unassembled WGS sequence"/>
</dbReference>
<accession>A0AAN9BLC1</accession>
<evidence type="ECO:0000313" key="4">
    <source>
        <dbReference type="Proteomes" id="UP001374579"/>
    </source>
</evidence>
<dbReference type="Pfam" id="PF00531">
    <property type="entry name" value="Death"/>
    <property type="match status" value="2"/>
</dbReference>
<dbReference type="Gene3D" id="1.10.533.10">
    <property type="entry name" value="Death Domain, Fas"/>
    <property type="match status" value="2"/>
</dbReference>
<feature type="region of interest" description="Disordered" evidence="1">
    <location>
        <begin position="323"/>
        <end position="352"/>
    </location>
</feature>
<dbReference type="PANTHER" id="PTHR28336:SF4">
    <property type="entry name" value="DEATH DOMAIN-CONTAINING PROTEIN 1"/>
    <property type="match status" value="1"/>
</dbReference>
<dbReference type="Gene3D" id="2.60.220.30">
    <property type="match status" value="1"/>
</dbReference>
<dbReference type="PANTHER" id="PTHR28336">
    <property type="entry name" value="BA1-643"/>
    <property type="match status" value="1"/>
</dbReference>
<gene>
    <name evidence="3" type="ORF">V1264_015501</name>
</gene>
<name>A0AAN9BLC1_9CAEN</name>
<feature type="compositionally biased region" description="Polar residues" evidence="1">
    <location>
        <begin position="513"/>
        <end position="524"/>
    </location>
</feature>
<evidence type="ECO:0000259" key="2">
    <source>
        <dbReference type="PROSITE" id="PS50017"/>
    </source>
</evidence>
<feature type="compositionally biased region" description="Low complexity" evidence="1">
    <location>
        <begin position="391"/>
        <end position="411"/>
    </location>
</feature>
<protein>
    <recommendedName>
        <fullName evidence="2">Death domain-containing protein</fullName>
    </recommendedName>
</protein>
<dbReference type="EMBL" id="JBAMIC010000004">
    <property type="protein sequence ID" value="KAK7107607.1"/>
    <property type="molecule type" value="Genomic_DNA"/>
</dbReference>
<dbReference type="CDD" id="cd01670">
    <property type="entry name" value="Death"/>
    <property type="match status" value="1"/>
</dbReference>
<feature type="region of interest" description="Disordered" evidence="1">
    <location>
        <begin position="391"/>
        <end position="571"/>
    </location>
</feature>
<feature type="compositionally biased region" description="Basic and acidic residues" evidence="1">
    <location>
        <begin position="525"/>
        <end position="542"/>
    </location>
</feature>
<feature type="compositionally biased region" description="Basic and acidic residues" evidence="1">
    <location>
        <begin position="427"/>
        <end position="463"/>
    </location>
</feature>